<organism evidence="1 2">
    <name type="scientific">Streptomyces tamarix</name>
    <dbReference type="NCBI Taxonomy" id="3078565"/>
    <lineage>
        <taxon>Bacteria</taxon>
        <taxon>Bacillati</taxon>
        <taxon>Actinomycetota</taxon>
        <taxon>Actinomycetes</taxon>
        <taxon>Kitasatosporales</taxon>
        <taxon>Streptomycetaceae</taxon>
        <taxon>Streptomyces</taxon>
    </lineage>
</organism>
<dbReference type="EMBL" id="JAWCTQ010000016">
    <property type="protein sequence ID" value="MDT9683306.1"/>
    <property type="molecule type" value="Genomic_DNA"/>
</dbReference>
<sequence>MTTIKELGNEQATLTNKVLSTDGMEATISKAIQSVKGVTVAEQLGWEASDILSPESITVVAWFKTDTEIDEIGISELNMFAKFIKEAGADSYESYNIPEYIYMYERILAAIQG</sequence>
<keyword evidence="2" id="KW-1185">Reference proteome</keyword>
<gene>
    <name evidence="1" type="ORF">RND61_14670</name>
</gene>
<comment type="caution">
    <text evidence="1">The sequence shown here is derived from an EMBL/GenBank/DDBJ whole genome shotgun (WGS) entry which is preliminary data.</text>
</comment>
<reference evidence="1 2" key="1">
    <citation type="submission" date="2023-09" db="EMBL/GenBank/DDBJ databases">
        <title>Streptomyces sp. nov.: A antagonism against Alternaria gaisen Producing Streptochlin, Isolated from Tamarix root soil.</title>
        <authorList>
            <person name="Chen Y."/>
        </authorList>
    </citation>
    <scope>NUCLEOTIDE SEQUENCE [LARGE SCALE GENOMIC DNA]</scope>
    <source>
        <strain evidence="1 2">TRM76323</strain>
    </source>
</reference>
<dbReference type="Proteomes" id="UP001250181">
    <property type="component" value="Unassembled WGS sequence"/>
</dbReference>
<proteinExistence type="predicted"/>
<accession>A0ABU3QKZ6</accession>
<protein>
    <submittedName>
        <fullName evidence="1">Uncharacterized protein</fullName>
    </submittedName>
</protein>
<dbReference type="RefSeq" id="WP_315878380.1">
    <property type="nucleotide sequence ID" value="NZ_JAWCTQ010000016.1"/>
</dbReference>
<evidence type="ECO:0000313" key="2">
    <source>
        <dbReference type="Proteomes" id="UP001250181"/>
    </source>
</evidence>
<name>A0ABU3QKZ6_9ACTN</name>
<evidence type="ECO:0000313" key="1">
    <source>
        <dbReference type="EMBL" id="MDT9683306.1"/>
    </source>
</evidence>